<keyword evidence="2" id="KW-0479">Metal-binding</keyword>
<protein>
    <submittedName>
        <fullName evidence="4">Hippurate hydrolase HipO</fullName>
    </submittedName>
</protein>
<feature type="binding site" evidence="2">
    <location>
        <position position="158"/>
    </location>
    <ligand>
        <name>Mn(2+)</name>
        <dbReference type="ChEBI" id="CHEBI:29035"/>
        <label>2</label>
    </ligand>
</feature>
<dbReference type="eggNOG" id="COG1473">
    <property type="taxonomic scope" value="Bacteria"/>
</dbReference>
<dbReference type="Gene3D" id="3.30.70.360">
    <property type="match status" value="1"/>
</dbReference>
<dbReference type="GO" id="GO:0046872">
    <property type="term" value="F:metal ion binding"/>
    <property type="evidence" value="ECO:0007669"/>
    <property type="project" value="UniProtKB-KW"/>
</dbReference>
<dbReference type="NCBIfam" id="TIGR01891">
    <property type="entry name" value="amidohydrolases"/>
    <property type="match status" value="1"/>
</dbReference>
<feature type="binding site" evidence="2">
    <location>
        <position position="123"/>
    </location>
    <ligand>
        <name>Mn(2+)</name>
        <dbReference type="ChEBI" id="CHEBI:29035"/>
        <label>2</label>
    </ligand>
</feature>
<dbReference type="InterPro" id="IPR017439">
    <property type="entry name" value="Amidohydrolase"/>
</dbReference>
<organism evidence="4 5">
    <name type="scientific">Pantoea ananatis (strain AJ13355)</name>
    <dbReference type="NCBI Taxonomy" id="932677"/>
    <lineage>
        <taxon>Bacteria</taxon>
        <taxon>Pseudomonadati</taxon>
        <taxon>Pseudomonadota</taxon>
        <taxon>Gammaproteobacteria</taxon>
        <taxon>Enterobacterales</taxon>
        <taxon>Erwiniaceae</taxon>
        <taxon>Pantoea</taxon>
    </lineage>
</organism>
<reference evidence="5" key="1">
    <citation type="journal article" date="2012" name="Appl. Microbiol. Biotechnol.">
        <title>The complete genome sequence of Pantoea ananatis AJ13355, an organism with great biotechnological potential.</title>
        <authorList>
            <person name="Hara Y."/>
            <person name="Kadotani N."/>
            <person name="Izui H."/>
            <person name="Katashkina J.I."/>
            <person name="Kuvaeva T.M."/>
            <person name="Andreeva I.G."/>
            <person name="Golubeva L.I."/>
            <person name="Malko D.B."/>
            <person name="Makeev V.J."/>
            <person name="Mashko S.V."/>
            <person name="Kozlov Y.I."/>
        </authorList>
    </citation>
    <scope>NUCLEOTIDE SEQUENCE [LARGE SCALE GENOMIC DNA]</scope>
    <source>
        <strain evidence="5">AJ13355</strain>
    </source>
</reference>
<dbReference type="CDD" id="cd05666">
    <property type="entry name" value="M20_Acy1-like"/>
    <property type="match status" value="1"/>
</dbReference>
<dbReference type="InterPro" id="IPR036264">
    <property type="entry name" value="Bact_exopeptidase_dim_dom"/>
</dbReference>
<evidence type="ECO:0000313" key="4">
    <source>
        <dbReference type="EMBL" id="BAK11787.1"/>
    </source>
</evidence>
<dbReference type="Pfam" id="PF07687">
    <property type="entry name" value="M20_dimer"/>
    <property type="match status" value="1"/>
</dbReference>
<evidence type="ECO:0000256" key="2">
    <source>
        <dbReference type="PIRSR" id="PIRSR005962-1"/>
    </source>
</evidence>
<dbReference type="KEGG" id="paj:PAJ_1707"/>
<keyword evidence="1 4" id="KW-0378">Hydrolase</keyword>
<dbReference type="Proteomes" id="UP000006690">
    <property type="component" value="Chromosome"/>
</dbReference>
<dbReference type="PATRIC" id="fig|932677.3.peg.2000"/>
<feature type="binding site" evidence="2">
    <location>
        <position position="125"/>
    </location>
    <ligand>
        <name>Mn(2+)</name>
        <dbReference type="ChEBI" id="CHEBI:29035"/>
        <label>2</label>
    </ligand>
</feature>
<evidence type="ECO:0000256" key="1">
    <source>
        <dbReference type="ARBA" id="ARBA00022801"/>
    </source>
</evidence>
<comment type="cofactor">
    <cofactor evidence="2">
        <name>Mn(2+)</name>
        <dbReference type="ChEBI" id="CHEBI:29035"/>
    </cofactor>
    <text evidence="2">The Mn(2+) ion enhances activity.</text>
</comment>
<dbReference type="GO" id="GO:0019877">
    <property type="term" value="P:diaminopimelate biosynthetic process"/>
    <property type="evidence" value="ECO:0007669"/>
    <property type="project" value="UniProtKB-ARBA"/>
</dbReference>
<feature type="binding site" evidence="2">
    <location>
        <position position="377"/>
    </location>
    <ligand>
        <name>Mn(2+)</name>
        <dbReference type="ChEBI" id="CHEBI:29035"/>
        <label>2</label>
    </ligand>
</feature>
<name>A0A0H3L4M7_PANAA</name>
<dbReference type="Gene3D" id="3.40.630.10">
    <property type="entry name" value="Zn peptidases"/>
    <property type="match status" value="1"/>
</dbReference>
<sequence length="409" mass="44073">MTARLRRFWLTCVAFSAASRWSASLIVHEDIEMDPLVALRRDLHRHPELGFHEARTSDIVARFLEDLGIEVHRGIGKTGVVGVLKKGSGSRMIGLRADMDALPMQDNGEVPWTSQTPNCSHACGHDGHTIMLLGAAAKLAREVEFTGTVCFIFQPAEEGLAGAKAMIDDGLFQRFPCDAVFALHNWPELPLGEIQTRPGAIMAAADRFDITLKGPGGHAAQPHLTHDTLLAVSELVVQLNTLVPRALDPCEPALLTVTRMQGGFSHNMIPAEANITGTVRTFNPAAQDIIESRLRHMAGHIAAAHGLDAEVNYSRYYPATINSESEASQALAALQAAGMTARLAPQPALTSEDFAFMLQAKPGAYLWIGSAPSKPLHHAAYDFNDALIPYGIQAFVTLACYATGATFPG</sequence>
<dbReference type="InterPro" id="IPR011650">
    <property type="entry name" value="Peptidase_M20_dimer"/>
</dbReference>
<dbReference type="EMBL" id="AP012032">
    <property type="protein sequence ID" value="BAK11787.1"/>
    <property type="molecule type" value="Genomic_DNA"/>
</dbReference>
<dbReference type="FunFam" id="3.30.70.360:FF:000001">
    <property type="entry name" value="N-acetyldiaminopimelate deacetylase"/>
    <property type="match status" value="1"/>
</dbReference>
<evidence type="ECO:0000313" key="5">
    <source>
        <dbReference type="Proteomes" id="UP000006690"/>
    </source>
</evidence>
<feature type="binding site" evidence="2">
    <location>
        <position position="184"/>
    </location>
    <ligand>
        <name>Mn(2+)</name>
        <dbReference type="ChEBI" id="CHEBI:29035"/>
        <label>2</label>
    </ligand>
</feature>
<dbReference type="AlphaFoldDB" id="A0A0H3L4M7"/>
<keyword evidence="2" id="KW-0464">Manganese</keyword>
<dbReference type="PIRSF" id="PIRSF005962">
    <property type="entry name" value="Pept_M20D_amidohydro"/>
    <property type="match status" value="1"/>
</dbReference>
<proteinExistence type="predicted"/>
<dbReference type="GO" id="GO:0050118">
    <property type="term" value="F:N-acetyldiaminopimelate deacetylase activity"/>
    <property type="evidence" value="ECO:0007669"/>
    <property type="project" value="UniProtKB-ARBA"/>
</dbReference>
<dbReference type="SUPFAM" id="SSF53187">
    <property type="entry name" value="Zn-dependent exopeptidases"/>
    <property type="match status" value="1"/>
</dbReference>
<dbReference type="SUPFAM" id="SSF55031">
    <property type="entry name" value="Bacterial exopeptidase dimerisation domain"/>
    <property type="match status" value="1"/>
</dbReference>
<dbReference type="PANTHER" id="PTHR11014:SF63">
    <property type="entry name" value="METALLOPEPTIDASE, PUTATIVE (AFU_ORTHOLOGUE AFUA_6G09600)-RELATED"/>
    <property type="match status" value="1"/>
</dbReference>
<feature type="domain" description="Peptidase M20 dimerisation" evidence="3">
    <location>
        <begin position="207"/>
        <end position="300"/>
    </location>
</feature>
<evidence type="ECO:0000259" key="3">
    <source>
        <dbReference type="Pfam" id="PF07687"/>
    </source>
</evidence>
<dbReference type="PANTHER" id="PTHR11014">
    <property type="entry name" value="PEPTIDASE M20 FAMILY MEMBER"/>
    <property type="match status" value="1"/>
</dbReference>
<accession>A0A0H3L4M7</accession>
<gene>
    <name evidence="4" type="primary">hipO</name>
    <name evidence="4" type="ordered locus">PAJ_1707</name>
</gene>
<dbReference type="InterPro" id="IPR002933">
    <property type="entry name" value="Peptidase_M20"/>
</dbReference>
<dbReference type="Pfam" id="PF01546">
    <property type="entry name" value="Peptidase_M20"/>
    <property type="match status" value="1"/>
</dbReference>
<dbReference type="HOGENOM" id="CLU_023257_0_1_6"/>